<dbReference type="HOGENOM" id="CLU_1768068_0_0_1"/>
<dbReference type="InterPro" id="IPR011990">
    <property type="entry name" value="TPR-like_helical_dom_sf"/>
</dbReference>
<protein>
    <submittedName>
        <fullName evidence="1">Uncharacterized protein</fullName>
    </submittedName>
</protein>
<name>A0A0D2BG88_9EURO</name>
<dbReference type="Gene3D" id="1.25.40.10">
    <property type="entry name" value="Tetratricopeptide repeat domain"/>
    <property type="match status" value="1"/>
</dbReference>
<evidence type="ECO:0000313" key="2">
    <source>
        <dbReference type="Proteomes" id="UP000053328"/>
    </source>
</evidence>
<organism evidence="1 2">
    <name type="scientific">Exophiala spinifera</name>
    <dbReference type="NCBI Taxonomy" id="91928"/>
    <lineage>
        <taxon>Eukaryota</taxon>
        <taxon>Fungi</taxon>
        <taxon>Dikarya</taxon>
        <taxon>Ascomycota</taxon>
        <taxon>Pezizomycotina</taxon>
        <taxon>Eurotiomycetes</taxon>
        <taxon>Chaetothyriomycetidae</taxon>
        <taxon>Chaetothyriales</taxon>
        <taxon>Herpotrichiellaceae</taxon>
        <taxon>Exophiala</taxon>
    </lineage>
</organism>
<dbReference type="EMBL" id="KN847494">
    <property type="protein sequence ID" value="KIW17978.1"/>
    <property type="molecule type" value="Genomic_DNA"/>
</dbReference>
<accession>A0A0D2BG88</accession>
<dbReference type="AlphaFoldDB" id="A0A0D2BG88"/>
<dbReference type="GeneID" id="27332256"/>
<gene>
    <name evidence="1" type="ORF">PV08_05173</name>
</gene>
<dbReference type="RefSeq" id="XP_016238194.1">
    <property type="nucleotide sequence ID" value="XM_016379517.1"/>
</dbReference>
<dbReference type="STRING" id="91928.A0A0D2BG88"/>
<dbReference type="Proteomes" id="UP000053328">
    <property type="component" value="Unassembled WGS sequence"/>
</dbReference>
<dbReference type="VEuPathDB" id="FungiDB:PV08_05173"/>
<reference evidence="1 2" key="1">
    <citation type="submission" date="2015-01" db="EMBL/GenBank/DDBJ databases">
        <title>The Genome Sequence of Exophiala spinifera CBS89968.</title>
        <authorList>
            <consortium name="The Broad Institute Genomics Platform"/>
            <person name="Cuomo C."/>
            <person name="de Hoog S."/>
            <person name="Gorbushina A."/>
            <person name="Stielow B."/>
            <person name="Teixiera M."/>
            <person name="Abouelleil A."/>
            <person name="Chapman S.B."/>
            <person name="Priest M."/>
            <person name="Young S.K."/>
            <person name="Wortman J."/>
            <person name="Nusbaum C."/>
            <person name="Birren B."/>
        </authorList>
    </citation>
    <scope>NUCLEOTIDE SEQUENCE [LARGE SCALE GENOMIC DNA]</scope>
    <source>
        <strain evidence="1 2">CBS 89968</strain>
    </source>
</reference>
<dbReference type="OrthoDB" id="1658288at2759"/>
<sequence>MEISAQDTEIVGASSMGDRTLTGDYHPEAVKSNPGLIFDRPEKVQLGAAEKIDRRALAGTEKTIGADHSFDFAIVNYLVFSMKIKASLTKQRRVYRRGLSGKEKALGVDYVSTFDIVSNLGIIYFHNQVPLDEAEEMFRRALFGKEK</sequence>
<evidence type="ECO:0000313" key="1">
    <source>
        <dbReference type="EMBL" id="KIW17978.1"/>
    </source>
</evidence>
<keyword evidence="2" id="KW-1185">Reference proteome</keyword>
<proteinExistence type="predicted"/>